<feature type="domain" description="Transposase IS200-like" evidence="1">
    <location>
        <begin position="17"/>
        <end position="151"/>
    </location>
</feature>
<dbReference type="GO" id="GO:0043565">
    <property type="term" value="F:sequence-specific DNA binding"/>
    <property type="evidence" value="ECO:0007669"/>
    <property type="project" value="TreeGrafter"/>
</dbReference>
<protein>
    <submittedName>
        <fullName evidence="2">REP element-mobilizing transposase RayT</fullName>
    </submittedName>
</protein>
<gene>
    <name evidence="2" type="ORF">SAMN05192585_10337</name>
</gene>
<dbReference type="SMART" id="SM01321">
    <property type="entry name" value="Y1_Tnp"/>
    <property type="match status" value="1"/>
</dbReference>
<accession>A0A1G9V323</accession>
<name>A0A1G9V323_9FIRM</name>
<sequence length="168" mass="19798">MELTSRKPNRLKNYIYNRNGSYFITMCVKDRHEMLWKPIGARIAHPHEQTLSDIGEVVNTAIQNIPTIYSNVRVDKYVIMPNHLHMIIKLYSHGDDGGRLIIAPTISSIIRLLKSYVSKEIGFSIWQKSFHDHIIRNEQEYRDICDYIDQNPQKWQEDCYFTKSSDHS</sequence>
<dbReference type="InterPro" id="IPR036515">
    <property type="entry name" value="Transposase_17_sf"/>
</dbReference>
<dbReference type="GO" id="GO:0006313">
    <property type="term" value="P:DNA transposition"/>
    <property type="evidence" value="ECO:0007669"/>
    <property type="project" value="InterPro"/>
</dbReference>
<dbReference type="AlphaFoldDB" id="A0A1G9V323"/>
<dbReference type="Gene3D" id="3.30.70.1290">
    <property type="entry name" value="Transposase IS200-like"/>
    <property type="match status" value="1"/>
</dbReference>
<reference evidence="2 3" key="1">
    <citation type="submission" date="2016-10" db="EMBL/GenBank/DDBJ databases">
        <authorList>
            <person name="de Groot N.N."/>
        </authorList>
    </citation>
    <scope>NUCLEOTIDE SEQUENCE [LARGE SCALE GENOMIC DNA]</scope>
    <source>
        <strain evidence="2 3">CGMCC 1.5012</strain>
    </source>
</reference>
<dbReference type="Proteomes" id="UP000199182">
    <property type="component" value="Unassembled WGS sequence"/>
</dbReference>
<dbReference type="InterPro" id="IPR002686">
    <property type="entry name" value="Transposase_17"/>
</dbReference>
<evidence type="ECO:0000313" key="3">
    <source>
        <dbReference type="Proteomes" id="UP000199182"/>
    </source>
</evidence>
<proteinExistence type="predicted"/>
<evidence type="ECO:0000313" key="2">
    <source>
        <dbReference type="EMBL" id="SDM66500.1"/>
    </source>
</evidence>
<dbReference type="SUPFAM" id="SSF143422">
    <property type="entry name" value="Transposase IS200-like"/>
    <property type="match status" value="1"/>
</dbReference>
<keyword evidence="3" id="KW-1185">Reference proteome</keyword>
<dbReference type="EMBL" id="FNID01000003">
    <property type="protein sequence ID" value="SDM66500.1"/>
    <property type="molecule type" value="Genomic_DNA"/>
</dbReference>
<dbReference type="PANTHER" id="PTHR36966:SF1">
    <property type="entry name" value="REP-ASSOCIATED TYROSINE TRANSPOSASE"/>
    <property type="match status" value="1"/>
</dbReference>
<evidence type="ECO:0000259" key="1">
    <source>
        <dbReference type="SMART" id="SM01321"/>
    </source>
</evidence>
<dbReference type="PANTHER" id="PTHR36966">
    <property type="entry name" value="REP-ASSOCIATED TYROSINE TRANSPOSASE"/>
    <property type="match status" value="1"/>
</dbReference>
<dbReference type="InterPro" id="IPR052715">
    <property type="entry name" value="RAYT_transposase"/>
</dbReference>
<organism evidence="2 3">
    <name type="scientific">Acetanaerobacterium elongatum</name>
    <dbReference type="NCBI Taxonomy" id="258515"/>
    <lineage>
        <taxon>Bacteria</taxon>
        <taxon>Bacillati</taxon>
        <taxon>Bacillota</taxon>
        <taxon>Clostridia</taxon>
        <taxon>Eubacteriales</taxon>
        <taxon>Oscillospiraceae</taxon>
        <taxon>Acetanaerobacterium</taxon>
    </lineage>
</organism>
<dbReference type="GO" id="GO:0004803">
    <property type="term" value="F:transposase activity"/>
    <property type="evidence" value="ECO:0007669"/>
    <property type="project" value="InterPro"/>
</dbReference>